<name>A0A4D9DFQ3_9SAUR</name>
<dbReference type="AlphaFoldDB" id="A0A4D9DFQ3"/>
<comment type="caution">
    <text evidence="1">The sequence shown here is derived from an EMBL/GenBank/DDBJ whole genome shotgun (WGS) entry which is preliminary data.</text>
</comment>
<proteinExistence type="predicted"/>
<organism evidence="1 2">
    <name type="scientific">Platysternon megacephalum</name>
    <name type="common">big-headed turtle</name>
    <dbReference type="NCBI Taxonomy" id="55544"/>
    <lineage>
        <taxon>Eukaryota</taxon>
        <taxon>Metazoa</taxon>
        <taxon>Chordata</taxon>
        <taxon>Craniata</taxon>
        <taxon>Vertebrata</taxon>
        <taxon>Euteleostomi</taxon>
        <taxon>Archelosauria</taxon>
        <taxon>Testudinata</taxon>
        <taxon>Testudines</taxon>
        <taxon>Cryptodira</taxon>
        <taxon>Durocryptodira</taxon>
        <taxon>Testudinoidea</taxon>
        <taxon>Platysternidae</taxon>
        <taxon>Platysternon</taxon>
    </lineage>
</organism>
<evidence type="ECO:0000313" key="1">
    <source>
        <dbReference type="EMBL" id="TFJ95057.1"/>
    </source>
</evidence>
<dbReference type="GO" id="GO:0005840">
    <property type="term" value="C:ribosome"/>
    <property type="evidence" value="ECO:0007669"/>
    <property type="project" value="UniProtKB-KW"/>
</dbReference>
<gene>
    <name evidence="1" type="ORF">DR999_PMT23561</name>
</gene>
<keyword evidence="2" id="KW-1185">Reference proteome</keyword>
<keyword evidence="1" id="KW-0689">Ribosomal protein</keyword>
<accession>A0A4D9DFQ3</accession>
<reference evidence="1 2" key="1">
    <citation type="submission" date="2019-04" db="EMBL/GenBank/DDBJ databases">
        <title>Draft genome of the big-headed turtle Platysternon megacephalum.</title>
        <authorList>
            <person name="Gong S."/>
        </authorList>
    </citation>
    <scope>NUCLEOTIDE SEQUENCE [LARGE SCALE GENOMIC DNA]</scope>
    <source>
        <strain evidence="1">DO16091913</strain>
        <tissue evidence="1">Muscle</tissue>
    </source>
</reference>
<protein>
    <submittedName>
        <fullName evidence="1">50S ribosomal protein L20</fullName>
    </submittedName>
</protein>
<dbReference type="EMBL" id="QXTE01016024">
    <property type="protein sequence ID" value="TFJ95057.1"/>
    <property type="molecule type" value="Genomic_DNA"/>
</dbReference>
<sequence>MDELIFSPKGFIKNYAHAKLRQPFSQQKKYKKVQVYLLLCSNKNWLCQFKLSLTETTAKVQYNNKKKNHMNSNSRKPSLLLFILCSVYFAIFSGSDCPAPGSRRAER</sequence>
<reference evidence="1 2" key="2">
    <citation type="submission" date="2019-04" db="EMBL/GenBank/DDBJ databases">
        <title>The genome sequence of big-headed turtle.</title>
        <authorList>
            <person name="Gong S."/>
        </authorList>
    </citation>
    <scope>NUCLEOTIDE SEQUENCE [LARGE SCALE GENOMIC DNA]</scope>
    <source>
        <strain evidence="1">DO16091913</strain>
        <tissue evidence="1">Muscle</tissue>
    </source>
</reference>
<evidence type="ECO:0000313" key="2">
    <source>
        <dbReference type="Proteomes" id="UP000297703"/>
    </source>
</evidence>
<keyword evidence="1" id="KW-0687">Ribonucleoprotein</keyword>
<dbReference type="Proteomes" id="UP000297703">
    <property type="component" value="Unassembled WGS sequence"/>
</dbReference>